<evidence type="ECO:0000259" key="4">
    <source>
        <dbReference type="PROSITE" id="PS51165"/>
    </source>
</evidence>
<dbReference type="CDD" id="cd11715">
    <property type="entry name" value="THUMP_AdoMetMT"/>
    <property type="match status" value="1"/>
</dbReference>
<dbReference type="GO" id="GO:0032259">
    <property type="term" value="P:methylation"/>
    <property type="evidence" value="ECO:0007669"/>
    <property type="project" value="UniProtKB-KW"/>
</dbReference>
<dbReference type="PANTHER" id="PTHR47313">
    <property type="entry name" value="RIBOSOMAL RNA LARGE SUBUNIT METHYLTRANSFERASE K/L"/>
    <property type="match status" value="1"/>
</dbReference>
<dbReference type="Proteomes" id="UP001053296">
    <property type="component" value="Chromosome"/>
</dbReference>
<accession>A0ABN6EUM7</accession>
<evidence type="ECO:0000256" key="1">
    <source>
        <dbReference type="ARBA" id="ARBA00022603"/>
    </source>
</evidence>
<keyword evidence="3" id="KW-0694">RNA-binding</keyword>
<keyword evidence="1 5" id="KW-0489">Methyltransferase</keyword>
<evidence type="ECO:0000256" key="3">
    <source>
        <dbReference type="PROSITE-ProRule" id="PRU00529"/>
    </source>
</evidence>
<dbReference type="Pfam" id="PF22020">
    <property type="entry name" value="RlmL_1st"/>
    <property type="match status" value="1"/>
</dbReference>
<dbReference type="GO" id="GO:0008168">
    <property type="term" value="F:methyltransferase activity"/>
    <property type="evidence" value="ECO:0007669"/>
    <property type="project" value="UniProtKB-KW"/>
</dbReference>
<evidence type="ECO:0000313" key="5">
    <source>
        <dbReference type="EMBL" id="BCS88749.1"/>
    </source>
</evidence>
<proteinExistence type="predicted"/>
<dbReference type="EMBL" id="AP024485">
    <property type="protein sequence ID" value="BCS88749.1"/>
    <property type="molecule type" value="Genomic_DNA"/>
</dbReference>
<keyword evidence="6" id="KW-1185">Reference proteome</keyword>
<dbReference type="RefSeq" id="WP_229590741.1">
    <property type="nucleotide sequence ID" value="NZ_AP024485.1"/>
</dbReference>
<dbReference type="PROSITE" id="PS51165">
    <property type="entry name" value="THUMP"/>
    <property type="match status" value="1"/>
</dbReference>
<reference evidence="5" key="1">
    <citation type="journal article" date="2022" name="Arch. Microbiol.">
        <title>Pseudodesulfovibrio sediminis sp. nov., a mesophilic and neutrophilic sulfate-reducing bacterium isolated from sediment of a brackish lake.</title>
        <authorList>
            <person name="Takahashi A."/>
            <person name="Kojima H."/>
            <person name="Watanabe M."/>
            <person name="Fukui M."/>
        </authorList>
    </citation>
    <scope>NUCLEOTIDE SEQUENCE</scope>
    <source>
        <strain evidence="5">SF6</strain>
    </source>
</reference>
<organism evidence="5 6">
    <name type="scientific">Pseudodesulfovibrio sediminis</name>
    <dbReference type="NCBI Taxonomy" id="2810563"/>
    <lineage>
        <taxon>Bacteria</taxon>
        <taxon>Pseudomonadati</taxon>
        <taxon>Thermodesulfobacteriota</taxon>
        <taxon>Desulfovibrionia</taxon>
        <taxon>Desulfovibrionales</taxon>
        <taxon>Desulfovibrionaceae</taxon>
    </lineage>
</organism>
<dbReference type="SMART" id="SM00981">
    <property type="entry name" value="THUMP"/>
    <property type="match status" value="1"/>
</dbReference>
<dbReference type="InterPro" id="IPR000241">
    <property type="entry name" value="RlmKL-like_Mtase"/>
</dbReference>
<dbReference type="InterPro" id="IPR004114">
    <property type="entry name" value="THUMP_dom"/>
</dbReference>
<dbReference type="Gene3D" id="3.30.2130.30">
    <property type="match status" value="1"/>
</dbReference>
<dbReference type="Gene3D" id="3.40.50.150">
    <property type="entry name" value="Vaccinia Virus protein VP39"/>
    <property type="match status" value="1"/>
</dbReference>
<dbReference type="PANTHER" id="PTHR47313:SF1">
    <property type="entry name" value="RIBOSOMAL RNA LARGE SUBUNIT METHYLTRANSFERASE K_L"/>
    <property type="match status" value="1"/>
</dbReference>
<dbReference type="Pfam" id="PF01170">
    <property type="entry name" value="UPF0020"/>
    <property type="match status" value="1"/>
</dbReference>
<protein>
    <submittedName>
        <fullName evidence="5">RNA methyltransferase</fullName>
    </submittedName>
</protein>
<evidence type="ECO:0000256" key="2">
    <source>
        <dbReference type="ARBA" id="ARBA00022679"/>
    </source>
</evidence>
<dbReference type="InterPro" id="IPR029063">
    <property type="entry name" value="SAM-dependent_MTases_sf"/>
</dbReference>
<dbReference type="SUPFAM" id="SSF53335">
    <property type="entry name" value="S-adenosyl-L-methionine-dependent methyltransferases"/>
    <property type="match status" value="1"/>
</dbReference>
<keyword evidence="2" id="KW-0808">Transferase</keyword>
<sequence length="396" mass="44054">MTIFTQKAPILVTCPKDIPPYLEEELHGLGFDRTHALDAGVETYGTLKDCMHLNLWVRTGHRVFHELKRFRAFDADELYREVLGLPWEDYIAKDGYFRVDAAIRDTTVTDSRFAGLRVKDAVADRFMEQFGERPDSGPDTSGVCLFLHWNRNQATLYLDTTGDPLPRRGYRKRPHKAPMQETLAAACILSSGWPELAKKGGHFIAPMCGAGTLAIEAALMALNGAPGLLRDNFSFMHLPGFDADAWDDMLGAAEDAENPEITGRIIATDHDPEAVEAARDNARLAGVGDFIEFAVCDYSETEIPEGPGIVMLNPEYGERLGEMDKLESVYKGIGDFFKKECGGKTGFIFTGNSRLAKRVGLRTKSRKIFWNAKIECRLLEYELYAGSKKAISAPES</sequence>
<feature type="domain" description="THUMP" evidence="4">
    <location>
        <begin position="49"/>
        <end position="160"/>
    </location>
</feature>
<gene>
    <name evidence="5" type="primary">rlmL</name>
    <name evidence="5" type="ORF">PSDVSF_19910</name>
</gene>
<dbReference type="Pfam" id="PF02926">
    <property type="entry name" value="THUMP"/>
    <property type="match status" value="1"/>
</dbReference>
<evidence type="ECO:0000313" key="6">
    <source>
        <dbReference type="Proteomes" id="UP001053296"/>
    </source>
</evidence>
<dbReference type="InterPro" id="IPR054170">
    <property type="entry name" value="RlmL_1st"/>
</dbReference>
<name>A0ABN6EUM7_9BACT</name>